<dbReference type="GO" id="GO:0016787">
    <property type="term" value="F:hydrolase activity"/>
    <property type="evidence" value="ECO:0007669"/>
    <property type="project" value="UniProtKB-KW"/>
</dbReference>
<dbReference type="Gene3D" id="3.40.50.1820">
    <property type="entry name" value="alpha/beta hydrolase"/>
    <property type="match status" value="1"/>
</dbReference>
<evidence type="ECO:0000259" key="3">
    <source>
        <dbReference type="Pfam" id="PF20434"/>
    </source>
</evidence>
<proteinExistence type="inferred from homology"/>
<organism evidence="4 5">
    <name type="scientific">Acinetobacter ursingii</name>
    <dbReference type="NCBI Taxonomy" id="108980"/>
    <lineage>
        <taxon>Bacteria</taxon>
        <taxon>Pseudomonadati</taxon>
        <taxon>Pseudomonadota</taxon>
        <taxon>Gammaproteobacteria</taxon>
        <taxon>Moraxellales</taxon>
        <taxon>Moraxellaceae</taxon>
        <taxon>Acinetobacter</taxon>
    </lineage>
</organism>
<accession>A0A3F3L5G0</accession>
<keyword evidence="2 4" id="KW-0378">Hydrolase</keyword>
<gene>
    <name evidence="4" type="ORF">LSO58_09575</name>
</gene>
<comment type="similarity">
    <text evidence="1">Belongs to the 'GDXG' lipolytic enzyme family.</text>
</comment>
<dbReference type="RefSeq" id="WP_004989121.1">
    <property type="nucleotide sequence ID" value="NZ_AP018824.1"/>
</dbReference>
<dbReference type="EMBL" id="CP089044">
    <property type="protein sequence ID" value="UYF74130.1"/>
    <property type="molecule type" value="Genomic_DNA"/>
</dbReference>
<reference evidence="4" key="1">
    <citation type="journal article" date="2022" name="J Glob Antimicrob Resist">
        <title>Comparative analysis of IMP-4- and OXA-58-containing plasmids of three carbapenemase-producing Acinetobacter ursingii strains in the Netherlands.</title>
        <authorList>
            <person name="Hendrickx A.P.A."/>
            <person name="Schade R.P."/>
            <person name="Landman F."/>
            <person name="Bosch T."/>
            <person name="Schouls L.M."/>
            <person name="van Dijk K."/>
        </authorList>
    </citation>
    <scope>NUCLEOTIDE SEQUENCE</scope>
    <source>
        <strain evidence="4">RIVM_C010761</strain>
    </source>
</reference>
<dbReference type="AlphaFoldDB" id="A0A3F3L5G0"/>
<dbReference type="SUPFAM" id="SSF53474">
    <property type="entry name" value="alpha/beta-Hydrolases"/>
    <property type="match status" value="1"/>
</dbReference>
<dbReference type="InterPro" id="IPR029058">
    <property type="entry name" value="AB_hydrolase_fold"/>
</dbReference>
<dbReference type="InterPro" id="IPR049492">
    <property type="entry name" value="BD-FAE-like_dom"/>
</dbReference>
<evidence type="ECO:0000313" key="4">
    <source>
        <dbReference type="EMBL" id="UYF74130.1"/>
    </source>
</evidence>
<dbReference type="InterPro" id="IPR033140">
    <property type="entry name" value="Lipase_GDXG_put_SER_AS"/>
</dbReference>
<dbReference type="InterPro" id="IPR050300">
    <property type="entry name" value="GDXG_lipolytic_enzyme"/>
</dbReference>
<feature type="domain" description="BD-FAE-like" evidence="3">
    <location>
        <begin position="74"/>
        <end position="286"/>
    </location>
</feature>
<sequence length="334" mass="37377">MLQLKKMKICFAFGLLIFSSGCQNLPTTLVAKLMDNQQTRENVQYLEQYAKENINQQLIVKTDLNYGDQSSQRLDIIYPEVLVDQKIPVVFLVHGGGWVAGNKESMLPYAKMIADQGFLVVNVEYTLVPQAAYPQQVLELNQAVEYVVQHQNQLPIDLSRVFFSGDSAGANITSSYVAALNAPKMAEQLNLKASISAQSVKGLVLHSGVYDLKTLYHASAKAGKIVSWGAQSVIAQYSGYPHPTDQQLDLMSAYPWVTAQFPPVYFSATDQDILTQTQTKPLVKKLKNLGVDVSSKIYAKDYAENINHDFNFNLRFKASHEVFDQSIQFLKRHS</sequence>
<dbReference type="PROSITE" id="PS51257">
    <property type="entry name" value="PROKAR_LIPOPROTEIN"/>
    <property type="match status" value="1"/>
</dbReference>
<dbReference type="PROSITE" id="PS01174">
    <property type="entry name" value="LIPASE_GDXG_SER"/>
    <property type="match status" value="1"/>
</dbReference>
<dbReference type="Proteomes" id="UP001164081">
    <property type="component" value="Chromosome"/>
</dbReference>
<dbReference type="PANTHER" id="PTHR48081">
    <property type="entry name" value="AB HYDROLASE SUPERFAMILY PROTEIN C4A8.06C"/>
    <property type="match status" value="1"/>
</dbReference>
<evidence type="ECO:0000256" key="2">
    <source>
        <dbReference type="ARBA" id="ARBA00022801"/>
    </source>
</evidence>
<name>A0A3F3L5G0_9GAMM</name>
<evidence type="ECO:0000256" key="1">
    <source>
        <dbReference type="ARBA" id="ARBA00010515"/>
    </source>
</evidence>
<evidence type="ECO:0000313" key="5">
    <source>
        <dbReference type="Proteomes" id="UP001164081"/>
    </source>
</evidence>
<protein>
    <submittedName>
        <fullName evidence="4">Alpha/beta hydrolase</fullName>
    </submittedName>
</protein>
<dbReference type="Pfam" id="PF20434">
    <property type="entry name" value="BD-FAE"/>
    <property type="match status" value="1"/>
</dbReference>